<dbReference type="EMBL" id="CP137080">
    <property type="protein sequence ID" value="WOQ70611.1"/>
    <property type="molecule type" value="Genomic_DNA"/>
</dbReference>
<dbReference type="Pfam" id="PF04480">
    <property type="entry name" value="DUF559"/>
    <property type="match status" value="1"/>
</dbReference>
<feature type="domain" description="DUF559" evidence="1">
    <location>
        <begin position="200"/>
        <end position="273"/>
    </location>
</feature>
<reference evidence="2 3" key="1">
    <citation type="submission" date="2023-10" db="EMBL/GenBank/DDBJ databases">
        <title>Y20.</title>
        <authorList>
            <person name="Zhang G."/>
            <person name="Ding Y."/>
        </authorList>
    </citation>
    <scope>NUCLEOTIDE SEQUENCE [LARGE SCALE GENOMIC DNA]</scope>
    <source>
        <strain evidence="2 3">Y20</strain>
    </source>
</reference>
<keyword evidence="3" id="KW-1185">Reference proteome</keyword>
<sequence>MTEARERAAAAAAAKVRAQGGIVRSARLIEAGTPKWAVADAVTLGLLVRVRRVWVASIDADEQLVTAAREGVVLTCVTAAARLGLWVLGSDRMHVAAPAHAGSVDVAQAMVHWNGPVVPRPPGQLEDPIENVLALVAQCQPREAALAVWESALRRQLVDPLALGRMPLPAAAREVLASASPWSDSGVETFVVPRLRWMRLPLRRQTWIAGHRVDLLIGDRLVLQIDGGHHVGAQREIDNAHDAALRLLGYHVIRVGYWQVLEHWHEVQDVLMRAVAQGLHRA</sequence>
<dbReference type="RefSeq" id="WP_330171691.1">
    <property type="nucleotide sequence ID" value="NZ_CP137080.1"/>
</dbReference>
<accession>A0AAU0MIX3</accession>
<proteinExistence type="predicted"/>
<evidence type="ECO:0000259" key="1">
    <source>
        <dbReference type="Pfam" id="PF04480"/>
    </source>
</evidence>
<organism evidence="2 3">
    <name type="scientific">Microbacterium limosum</name>
    <dbReference type="NCBI Taxonomy" id="3079935"/>
    <lineage>
        <taxon>Bacteria</taxon>
        <taxon>Bacillati</taxon>
        <taxon>Actinomycetota</taxon>
        <taxon>Actinomycetes</taxon>
        <taxon>Micrococcales</taxon>
        <taxon>Microbacteriaceae</taxon>
        <taxon>Microbacterium</taxon>
    </lineage>
</organism>
<name>A0AAU0MIX3_9MICO</name>
<gene>
    <name evidence="2" type="ORF">RYJ27_05265</name>
</gene>
<dbReference type="InterPro" id="IPR007569">
    <property type="entry name" value="DUF559"/>
</dbReference>
<dbReference type="AlphaFoldDB" id="A0AAU0MIX3"/>
<evidence type="ECO:0000313" key="3">
    <source>
        <dbReference type="Proteomes" id="UP001329313"/>
    </source>
</evidence>
<dbReference type="Gene3D" id="3.40.960.10">
    <property type="entry name" value="VSR Endonuclease"/>
    <property type="match status" value="1"/>
</dbReference>
<protein>
    <submittedName>
        <fullName evidence="2">DUF559 domain-containing protein</fullName>
    </submittedName>
</protein>
<dbReference type="KEGG" id="mliy:RYJ27_05265"/>
<dbReference type="Proteomes" id="UP001329313">
    <property type="component" value="Chromosome"/>
</dbReference>
<evidence type="ECO:0000313" key="2">
    <source>
        <dbReference type="EMBL" id="WOQ70611.1"/>
    </source>
</evidence>